<keyword evidence="6" id="KW-0493">Microtubule</keyword>
<keyword evidence="4 5" id="KW-0505">Motor protein</keyword>
<dbReference type="SUPFAM" id="SSF52540">
    <property type="entry name" value="P-loop containing nucleoside triphosphate hydrolases"/>
    <property type="match status" value="1"/>
</dbReference>
<keyword evidence="1 5" id="KW-0547">Nucleotide-binding</keyword>
<feature type="domain" description="Kinesin motor" evidence="9">
    <location>
        <begin position="1"/>
        <end position="240"/>
    </location>
</feature>
<dbReference type="Gene3D" id="3.40.850.10">
    <property type="entry name" value="Kinesin motor domain"/>
    <property type="match status" value="1"/>
</dbReference>
<evidence type="ECO:0000256" key="7">
    <source>
        <dbReference type="SAM" id="Coils"/>
    </source>
</evidence>
<feature type="coiled-coil region" evidence="7">
    <location>
        <begin position="352"/>
        <end position="408"/>
    </location>
</feature>
<comment type="caution">
    <text evidence="10">The sequence shown here is derived from an EMBL/GenBank/DDBJ whole genome shotgun (WGS) entry which is preliminary data.</text>
</comment>
<dbReference type="PRINTS" id="PR00380">
    <property type="entry name" value="KINESINHEAVY"/>
</dbReference>
<dbReference type="InterPro" id="IPR019821">
    <property type="entry name" value="Kinesin_motor_CS"/>
</dbReference>
<reference evidence="10 11" key="1">
    <citation type="journal article" date="2022" name="bioRxiv">
        <title>Genomics of Preaxostyla Flagellates Illuminates Evolutionary Transitions and the Path Towards Mitochondrial Loss.</title>
        <authorList>
            <person name="Novak L.V.F."/>
            <person name="Treitli S.C."/>
            <person name="Pyrih J."/>
            <person name="Halakuc P."/>
            <person name="Pipaliya S.V."/>
            <person name="Vacek V."/>
            <person name="Brzon O."/>
            <person name="Soukal P."/>
            <person name="Eme L."/>
            <person name="Dacks J.B."/>
            <person name="Karnkowska A."/>
            <person name="Elias M."/>
            <person name="Hampl V."/>
        </authorList>
    </citation>
    <scope>NUCLEOTIDE SEQUENCE [LARGE SCALE GENOMIC DNA]</scope>
    <source>
        <strain evidence="10">NAU3</strain>
        <tissue evidence="10">Gut</tissue>
    </source>
</reference>
<keyword evidence="11" id="KW-1185">Reference proteome</keyword>
<evidence type="ECO:0000256" key="6">
    <source>
        <dbReference type="RuleBase" id="RU000394"/>
    </source>
</evidence>
<dbReference type="InterPro" id="IPR001752">
    <property type="entry name" value="Kinesin_motor_dom"/>
</dbReference>
<protein>
    <recommendedName>
        <fullName evidence="6">Kinesin-like protein</fullName>
    </recommendedName>
</protein>
<dbReference type="PROSITE" id="PS50067">
    <property type="entry name" value="KINESIN_MOTOR_2"/>
    <property type="match status" value="1"/>
</dbReference>
<evidence type="ECO:0000256" key="2">
    <source>
        <dbReference type="ARBA" id="ARBA00022840"/>
    </source>
</evidence>
<name>A0ABQ9Y042_9EUKA</name>
<dbReference type="InterPro" id="IPR036961">
    <property type="entry name" value="Kinesin_motor_dom_sf"/>
</dbReference>
<accession>A0ABQ9Y042</accession>
<evidence type="ECO:0000256" key="1">
    <source>
        <dbReference type="ARBA" id="ARBA00022741"/>
    </source>
</evidence>
<evidence type="ECO:0000313" key="10">
    <source>
        <dbReference type="EMBL" id="KAK2957122.1"/>
    </source>
</evidence>
<dbReference type="Proteomes" id="UP001281761">
    <property type="component" value="Unassembled WGS sequence"/>
</dbReference>
<sequence length="760" mass="86033">MAYGQTASGKTHTILGPEEDPGIIPRSLDHIFSKVQNNDYAEAQVKLSYFEVYNETVFDLFEENSSQLSVRGSSQAGFYVQGLSEQAITSSHEGLGLLLQAQKNRSVSATEMNKESSRSHTLLKCTLALKQTVESVQTRSTLYIIDLAGSENAAQTGATGQTLVEGKMINQSLLALSRVMKEVADRSPIISWRDSVLTKLLNGHLGGDTKTVIICTINPDFEQHRTSLFSLQFADTARKVKVEATVHYAKSDKELIQELKSRVYFLERQLQQNPLQMAAKMGGPLDGGKLPPRGRNSVAAISRPTKRSSIAIDDMDADFWFRNEKQGRGGRLTTRKDSLDDDLLFGGQEKTGNDWEAERRRLQDEIEAAKRAVVEKEAQLQAELQSQKDAFEAQLREQQQLQASTEKELVLLQWVSQQGQTPHHEANEGMMKDEEKDTLTFDRFWMVQEDLVSNLVRVQMENDRIHSQTINEAYILRQQLTESESGQDALRQLVVQSQNQQTEDKQVFAASLEEARQSVEALVAQNAQSHAALEERESHIQSLLAEKDELQAEFDEVLKQRVNERVQMQIVQTQLQTQMDNFEQQVSGLLEEQQQTQNQLAALRDQIEKQAIQHQQTLSNAQAQISIQQSEIQQLTDSLHQAESEKKAKIEEMAALREQYSSIASQLEAGGQFIPLDIRKELHRTQKELETKTRTLLRDKTALLDKISKREVEHQQLINENNELKQIVTNLAQRVSQKENIPIYPLSSDNFSHSFLNKPT</sequence>
<evidence type="ECO:0000259" key="9">
    <source>
        <dbReference type="PROSITE" id="PS50067"/>
    </source>
</evidence>
<evidence type="ECO:0000256" key="8">
    <source>
        <dbReference type="SAM" id="MobiDB-lite"/>
    </source>
</evidence>
<dbReference type="InterPro" id="IPR027417">
    <property type="entry name" value="P-loop_NTPase"/>
</dbReference>
<evidence type="ECO:0000313" key="11">
    <source>
        <dbReference type="Proteomes" id="UP001281761"/>
    </source>
</evidence>
<feature type="coiled-coil region" evidence="7">
    <location>
        <begin position="707"/>
        <end position="734"/>
    </location>
</feature>
<comment type="similarity">
    <text evidence="5 6">Belongs to the TRAFAC class myosin-kinesin ATPase superfamily. Kinesin family.</text>
</comment>
<dbReference type="SMART" id="SM00129">
    <property type="entry name" value="KISc"/>
    <property type="match status" value="1"/>
</dbReference>
<evidence type="ECO:0000256" key="4">
    <source>
        <dbReference type="ARBA" id="ARBA00023175"/>
    </source>
</evidence>
<dbReference type="PROSITE" id="PS00411">
    <property type="entry name" value="KINESIN_MOTOR_1"/>
    <property type="match status" value="1"/>
</dbReference>
<dbReference type="EMBL" id="JARBJD010000049">
    <property type="protein sequence ID" value="KAK2957122.1"/>
    <property type="molecule type" value="Genomic_DNA"/>
</dbReference>
<evidence type="ECO:0000256" key="3">
    <source>
        <dbReference type="ARBA" id="ARBA00023054"/>
    </source>
</evidence>
<organism evidence="10 11">
    <name type="scientific">Blattamonas nauphoetae</name>
    <dbReference type="NCBI Taxonomy" id="2049346"/>
    <lineage>
        <taxon>Eukaryota</taxon>
        <taxon>Metamonada</taxon>
        <taxon>Preaxostyla</taxon>
        <taxon>Oxymonadida</taxon>
        <taxon>Blattamonas</taxon>
    </lineage>
</organism>
<keyword evidence="3 7" id="KW-0175">Coiled coil</keyword>
<feature type="binding site" evidence="5">
    <location>
        <begin position="4"/>
        <end position="11"/>
    </location>
    <ligand>
        <name>ATP</name>
        <dbReference type="ChEBI" id="CHEBI:30616"/>
    </ligand>
</feature>
<feature type="region of interest" description="Disordered" evidence="8">
    <location>
        <begin position="1"/>
        <end position="20"/>
    </location>
</feature>
<proteinExistence type="inferred from homology"/>
<dbReference type="Pfam" id="PF00225">
    <property type="entry name" value="Kinesin"/>
    <property type="match status" value="1"/>
</dbReference>
<evidence type="ECO:0000256" key="5">
    <source>
        <dbReference type="PROSITE-ProRule" id="PRU00283"/>
    </source>
</evidence>
<dbReference type="InterPro" id="IPR027640">
    <property type="entry name" value="Kinesin-like_fam"/>
</dbReference>
<dbReference type="PANTHER" id="PTHR47968">
    <property type="entry name" value="CENTROMERE PROTEIN E"/>
    <property type="match status" value="1"/>
</dbReference>
<dbReference type="PANTHER" id="PTHR47968:SF75">
    <property type="entry name" value="CENTROMERE-ASSOCIATED PROTEIN E"/>
    <property type="match status" value="1"/>
</dbReference>
<feature type="compositionally biased region" description="Polar residues" evidence="8">
    <location>
        <begin position="1"/>
        <end position="11"/>
    </location>
</feature>
<gene>
    <name evidence="10" type="ORF">BLNAU_7952</name>
</gene>
<feature type="coiled-coil region" evidence="7">
    <location>
        <begin position="533"/>
        <end position="659"/>
    </location>
</feature>
<keyword evidence="2 5" id="KW-0067">ATP-binding</keyword>